<feature type="domain" description="HTH tetR-type" evidence="4">
    <location>
        <begin position="24"/>
        <end position="84"/>
    </location>
</feature>
<dbReference type="InterPro" id="IPR050109">
    <property type="entry name" value="HTH-type_TetR-like_transc_reg"/>
</dbReference>
<dbReference type="EMBL" id="JAGINU010000001">
    <property type="protein sequence ID" value="MBP2366938.1"/>
    <property type="molecule type" value="Genomic_DNA"/>
</dbReference>
<evidence type="ECO:0000256" key="1">
    <source>
        <dbReference type="ARBA" id="ARBA00023125"/>
    </source>
</evidence>
<dbReference type="Proteomes" id="UP001519295">
    <property type="component" value="Unassembled WGS sequence"/>
</dbReference>
<dbReference type="InterPro" id="IPR001647">
    <property type="entry name" value="HTH_TetR"/>
</dbReference>
<keyword evidence="1 2" id="KW-0238">DNA-binding</keyword>
<evidence type="ECO:0000313" key="5">
    <source>
        <dbReference type="EMBL" id="MBP2366938.1"/>
    </source>
</evidence>
<proteinExistence type="predicted"/>
<evidence type="ECO:0000259" key="4">
    <source>
        <dbReference type="PROSITE" id="PS50977"/>
    </source>
</evidence>
<evidence type="ECO:0000256" key="3">
    <source>
        <dbReference type="SAM" id="MobiDB-lite"/>
    </source>
</evidence>
<protein>
    <submittedName>
        <fullName evidence="5">AcrR family transcriptional regulator</fullName>
    </submittedName>
</protein>
<sequence length="219" mass="24300">MNEDGRATTAARGRPRRSNAERRATTRSAVLDATIAAIVRHGYRGATSERIAELSGLTRGAQKHHWTNKAEMMAEALLHLHDKLMAITVAELEQASDNGIRATLEALWRSFQSDLFTAATELHLAARIDEELRDLLIETEREIGRRIRSITTTAFDDGTRSAERLNEVGDHVINVMRGMAFQASLSSSPERERRQLRVLEQAALTMLRDTGDAIGRTGG</sequence>
<comment type="caution">
    <text evidence="5">The sequence shown here is derived from an EMBL/GenBank/DDBJ whole genome shotgun (WGS) entry which is preliminary data.</text>
</comment>
<dbReference type="SUPFAM" id="SSF46689">
    <property type="entry name" value="Homeodomain-like"/>
    <property type="match status" value="1"/>
</dbReference>
<feature type="DNA-binding region" description="H-T-H motif" evidence="2">
    <location>
        <begin position="47"/>
        <end position="66"/>
    </location>
</feature>
<dbReference type="RefSeq" id="WP_210027033.1">
    <property type="nucleotide sequence ID" value="NZ_JAGINU010000001.1"/>
</dbReference>
<dbReference type="PANTHER" id="PTHR30055:SF226">
    <property type="entry name" value="HTH-TYPE TRANSCRIPTIONAL REGULATOR PKSA"/>
    <property type="match status" value="1"/>
</dbReference>
<reference evidence="5 6" key="1">
    <citation type="submission" date="2021-03" db="EMBL/GenBank/DDBJ databases">
        <title>Sequencing the genomes of 1000 actinobacteria strains.</title>
        <authorList>
            <person name="Klenk H.-P."/>
        </authorList>
    </citation>
    <scope>NUCLEOTIDE SEQUENCE [LARGE SCALE GENOMIC DNA]</scope>
    <source>
        <strain evidence="5 6">DSM 45256</strain>
    </source>
</reference>
<dbReference type="Gene3D" id="1.10.357.10">
    <property type="entry name" value="Tetracycline Repressor, domain 2"/>
    <property type="match status" value="1"/>
</dbReference>
<dbReference type="InterPro" id="IPR009057">
    <property type="entry name" value="Homeodomain-like_sf"/>
</dbReference>
<organism evidence="5 6">
    <name type="scientific">Pseudonocardia parietis</name>
    <dbReference type="NCBI Taxonomy" id="570936"/>
    <lineage>
        <taxon>Bacteria</taxon>
        <taxon>Bacillati</taxon>
        <taxon>Actinomycetota</taxon>
        <taxon>Actinomycetes</taxon>
        <taxon>Pseudonocardiales</taxon>
        <taxon>Pseudonocardiaceae</taxon>
        <taxon>Pseudonocardia</taxon>
    </lineage>
</organism>
<dbReference type="Pfam" id="PF00440">
    <property type="entry name" value="TetR_N"/>
    <property type="match status" value="1"/>
</dbReference>
<evidence type="ECO:0000313" key="6">
    <source>
        <dbReference type="Proteomes" id="UP001519295"/>
    </source>
</evidence>
<dbReference type="PANTHER" id="PTHR30055">
    <property type="entry name" value="HTH-TYPE TRANSCRIPTIONAL REGULATOR RUTR"/>
    <property type="match status" value="1"/>
</dbReference>
<gene>
    <name evidence="5" type="ORF">JOF36_002634</name>
</gene>
<feature type="region of interest" description="Disordered" evidence="3">
    <location>
        <begin position="1"/>
        <end position="25"/>
    </location>
</feature>
<accession>A0ABS4VT78</accession>
<keyword evidence="6" id="KW-1185">Reference proteome</keyword>
<dbReference type="PROSITE" id="PS50977">
    <property type="entry name" value="HTH_TETR_2"/>
    <property type="match status" value="1"/>
</dbReference>
<name>A0ABS4VT78_9PSEU</name>
<evidence type="ECO:0000256" key="2">
    <source>
        <dbReference type="PROSITE-ProRule" id="PRU00335"/>
    </source>
</evidence>